<accession>A0A3M8P5A9</accession>
<dbReference type="Pfam" id="PF19700">
    <property type="entry name" value="DUF6198"/>
    <property type="match status" value="1"/>
</dbReference>
<feature type="transmembrane region" description="Helical" evidence="1">
    <location>
        <begin position="77"/>
        <end position="98"/>
    </location>
</feature>
<proteinExistence type="predicted"/>
<evidence type="ECO:0000256" key="1">
    <source>
        <dbReference type="SAM" id="Phobius"/>
    </source>
</evidence>
<dbReference type="EMBL" id="RIAX01000009">
    <property type="protein sequence ID" value="RNF38868.1"/>
    <property type="molecule type" value="Genomic_DNA"/>
</dbReference>
<dbReference type="PANTHER" id="PTHR40078:SF1">
    <property type="entry name" value="INTEGRAL MEMBRANE PROTEIN"/>
    <property type="match status" value="1"/>
</dbReference>
<dbReference type="Proteomes" id="UP000275473">
    <property type="component" value="Unassembled WGS sequence"/>
</dbReference>
<feature type="transmembrane region" description="Helical" evidence="1">
    <location>
        <begin position="110"/>
        <end position="128"/>
    </location>
</feature>
<protein>
    <submittedName>
        <fullName evidence="2">YitT family protein</fullName>
    </submittedName>
</protein>
<reference evidence="2 3" key="1">
    <citation type="journal article" date="2018" name="Int. J. Syst. Evol. Microbiol.">
        <title>Planococcus salinus sp. nov., a moderately halophilic bacterium isolated from a saline-alkali soil.</title>
        <authorList>
            <person name="Gan L."/>
        </authorList>
    </citation>
    <scope>NUCLEOTIDE SEQUENCE [LARGE SCALE GENOMIC DNA]</scope>
    <source>
        <strain evidence="2 3">LCB217</strain>
    </source>
</reference>
<feature type="transmembrane region" description="Helical" evidence="1">
    <location>
        <begin position="149"/>
        <end position="170"/>
    </location>
</feature>
<feature type="transmembrane region" description="Helical" evidence="1">
    <location>
        <begin position="176"/>
        <end position="201"/>
    </location>
</feature>
<evidence type="ECO:0000313" key="2">
    <source>
        <dbReference type="EMBL" id="RNF38868.1"/>
    </source>
</evidence>
<keyword evidence="1" id="KW-1133">Transmembrane helix</keyword>
<feature type="transmembrane region" description="Helical" evidence="1">
    <location>
        <begin position="48"/>
        <end position="70"/>
    </location>
</feature>
<gene>
    <name evidence="2" type="ORF">EEX84_12170</name>
</gene>
<organism evidence="2 3">
    <name type="scientific">Planococcus salinus</name>
    <dbReference type="NCBI Taxonomy" id="1848460"/>
    <lineage>
        <taxon>Bacteria</taxon>
        <taxon>Bacillati</taxon>
        <taxon>Bacillota</taxon>
        <taxon>Bacilli</taxon>
        <taxon>Bacillales</taxon>
        <taxon>Caryophanaceae</taxon>
        <taxon>Planococcus</taxon>
    </lineage>
</organism>
<dbReference type="PANTHER" id="PTHR40078">
    <property type="entry name" value="INTEGRAL MEMBRANE PROTEIN-RELATED"/>
    <property type="match status" value="1"/>
</dbReference>
<sequence length="212" mass="23267">MYVRKIGKSFLVYFIGILILALGISLMIQSQLGASPYDALLVGLYRTFGLTIGSWEIIVGSAVVLLNAVASKSRPELLALLTSLVTGIGIDTWLWLLGEWLIPDHLLERALLVILGILFTGIGIAIYLESSFAPNPMDRSMVILTDKTGWSFSRSRAIISIVFVVIAFFFNGDIGIGTLLNALITGFIIQWIRPYVLVILYKHPVPKANASQ</sequence>
<dbReference type="RefSeq" id="WP_123165924.1">
    <property type="nucleotide sequence ID" value="NZ_RIAX01000009.1"/>
</dbReference>
<comment type="caution">
    <text evidence="2">The sequence shown here is derived from an EMBL/GenBank/DDBJ whole genome shotgun (WGS) entry which is preliminary data.</text>
</comment>
<dbReference type="InterPro" id="IPR038750">
    <property type="entry name" value="YczE/YyaS-like"/>
</dbReference>
<keyword evidence="1" id="KW-0472">Membrane</keyword>
<dbReference type="OrthoDB" id="1902994at2"/>
<name>A0A3M8P5A9_9BACL</name>
<feature type="transmembrane region" description="Helical" evidence="1">
    <location>
        <begin position="10"/>
        <end position="28"/>
    </location>
</feature>
<keyword evidence="3" id="KW-1185">Reference proteome</keyword>
<dbReference type="AlphaFoldDB" id="A0A3M8P5A9"/>
<evidence type="ECO:0000313" key="3">
    <source>
        <dbReference type="Proteomes" id="UP000275473"/>
    </source>
</evidence>
<keyword evidence="1" id="KW-0812">Transmembrane</keyword>